<dbReference type="SUPFAM" id="SSF50104">
    <property type="entry name" value="Translation proteins SH3-like domain"/>
    <property type="match status" value="1"/>
</dbReference>
<evidence type="ECO:0000313" key="3">
    <source>
        <dbReference type="RefSeq" id="XP_020081302.1"/>
    </source>
</evidence>
<dbReference type="InterPro" id="IPR014722">
    <property type="entry name" value="Rib_uL2_dom2"/>
</dbReference>
<organism evidence="3">
    <name type="scientific">Ananas comosus</name>
    <name type="common">Pineapple</name>
    <name type="synonym">Ananas ananas</name>
    <dbReference type="NCBI Taxonomy" id="4615"/>
    <lineage>
        <taxon>Eukaryota</taxon>
        <taxon>Viridiplantae</taxon>
        <taxon>Streptophyta</taxon>
        <taxon>Embryophyta</taxon>
        <taxon>Tracheophyta</taxon>
        <taxon>Spermatophyta</taxon>
        <taxon>Magnoliopsida</taxon>
        <taxon>Liliopsida</taxon>
        <taxon>Poales</taxon>
        <taxon>Bromeliaceae</taxon>
        <taxon>Bromelioideae</taxon>
        <taxon>Ananas</taxon>
    </lineage>
</organism>
<protein>
    <submittedName>
        <fullName evidence="3 4">Uncharacterized protein LOC109704956</fullName>
    </submittedName>
</protein>
<reference evidence="3 4" key="2">
    <citation type="submission" date="2025-04" db="UniProtKB">
        <authorList>
            <consortium name="RefSeq"/>
        </authorList>
    </citation>
    <scope>IDENTIFICATION</scope>
    <source>
        <tissue evidence="3 4">Leaf</tissue>
    </source>
</reference>
<keyword evidence="2" id="KW-1185">Reference proteome</keyword>
<dbReference type="RefSeq" id="XP_020081302.1">
    <property type="nucleotide sequence ID" value="XM_020225713.1"/>
</dbReference>
<evidence type="ECO:0000313" key="4">
    <source>
        <dbReference type="RefSeq" id="XP_020081303.1"/>
    </source>
</evidence>
<evidence type="ECO:0000313" key="2">
    <source>
        <dbReference type="Proteomes" id="UP000515123"/>
    </source>
</evidence>
<sequence>MMLPIVSVLCTYNFRHPRRLAMIFRVFQFLYMVRAINLLKLMEILNSKPGCGVAFVRTKLLNYIIGSIVEKTFQAGTKEGYHTFRGGFWNYFSMDSSSQRGLLSSRSVWRHP</sequence>
<dbReference type="Proteomes" id="UP000515123">
    <property type="component" value="Unplaced"/>
</dbReference>
<dbReference type="RefSeq" id="XP_020081303.1">
    <property type="nucleotide sequence ID" value="XM_020225714.1"/>
</dbReference>
<accession>A0A6P5EDI0</accession>
<dbReference type="AlphaFoldDB" id="A0A6P5EDI0"/>
<gene>
    <name evidence="3 4" type="primary">LOC109704956</name>
</gene>
<proteinExistence type="predicted"/>
<dbReference type="InterPro" id="IPR008991">
    <property type="entry name" value="Translation_prot_SH3-like_sf"/>
</dbReference>
<reference evidence="2" key="1">
    <citation type="journal article" date="2015" name="Nat. Genet.">
        <title>The pineapple genome and the evolution of CAM photosynthesis.</title>
        <authorList>
            <person name="Ming R."/>
            <person name="VanBuren R."/>
            <person name="Wai C.M."/>
            <person name="Tang H."/>
            <person name="Schatz M.C."/>
            <person name="Bowers J.E."/>
            <person name="Lyons E."/>
            <person name="Wang M.L."/>
            <person name="Chen J."/>
            <person name="Biggers E."/>
            <person name="Zhang J."/>
            <person name="Huang L."/>
            <person name="Zhang L."/>
            <person name="Miao W."/>
            <person name="Zhang J."/>
            <person name="Ye Z."/>
            <person name="Miao C."/>
            <person name="Lin Z."/>
            <person name="Wang H."/>
            <person name="Zhou H."/>
            <person name="Yim W.C."/>
            <person name="Priest H.D."/>
            <person name="Zheng C."/>
            <person name="Woodhouse M."/>
            <person name="Edger P.P."/>
            <person name="Guyot R."/>
            <person name="Guo H.B."/>
            <person name="Guo H."/>
            <person name="Zheng G."/>
            <person name="Singh R."/>
            <person name="Sharma A."/>
            <person name="Min X."/>
            <person name="Zheng Y."/>
            <person name="Lee H."/>
            <person name="Gurtowski J."/>
            <person name="Sedlazeck F.J."/>
            <person name="Harkess A."/>
            <person name="McKain M.R."/>
            <person name="Liao Z."/>
            <person name="Fang J."/>
            <person name="Liu J."/>
            <person name="Zhang X."/>
            <person name="Zhang Q."/>
            <person name="Hu W."/>
            <person name="Qin Y."/>
            <person name="Wang K."/>
            <person name="Chen L.Y."/>
            <person name="Shirley N."/>
            <person name="Lin Y.R."/>
            <person name="Liu L.Y."/>
            <person name="Hernandez A.G."/>
            <person name="Wright C.L."/>
            <person name="Bulone V."/>
            <person name="Tuskan G.A."/>
            <person name="Heath K."/>
            <person name="Zee F."/>
            <person name="Moore P.H."/>
            <person name="Sunkar R."/>
            <person name="Leebens-Mack J.H."/>
            <person name="Mockler T."/>
            <person name="Bennetzen J.L."/>
            <person name="Freeling M."/>
            <person name="Sankoff D."/>
            <person name="Paterson A.H."/>
            <person name="Zhu X."/>
            <person name="Yang X."/>
            <person name="Smith J.A."/>
            <person name="Cushman J.C."/>
            <person name="Paull R.E."/>
            <person name="Yu Q."/>
        </authorList>
    </citation>
    <scope>NUCLEOTIDE SEQUENCE [LARGE SCALE GENOMIC DNA]</scope>
    <source>
        <strain evidence="2">cv. F153</strain>
    </source>
</reference>
<evidence type="ECO:0000259" key="1">
    <source>
        <dbReference type="Pfam" id="PF08207"/>
    </source>
</evidence>
<dbReference type="InterPro" id="IPR013185">
    <property type="entry name" value="Transl_elong_KOW-like"/>
</dbReference>
<name>A0A6P5EDI0_ANACO</name>
<dbReference type="Gene3D" id="2.30.30.30">
    <property type="match status" value="1"/>
</dbReference>
<feature type="domain" description="Translation elongation factor KOW-like" evidence="1">
    <location>
        <begin position="40"/>
        <end position="78"/>
    </location>
</feature>
<dbReference type="GeneID" id="109704956"/>
<dbReference type="Pfam" id="PF08207">
    <property type="entry name" value="EFP_N"/>
    <property type="match status" value="1"/>
</dbReference>